<dbReference type="OrthoDB" id="9808669at2"/>
<dbReference type="InterPro" id="IPR016039">
    <property type="entry name" value="Thiolase-like"/>
</dbReference>
<evidence type="ECO:0000256" key="2">
    <source>
        <dbReference type="ARBA" id="ARBA00022679"/>
    </source>
</evidence>
<evidence type="ECO:0000313" key="6">
    <source>
        <dbReference type="EMBL" id="SHN18565.1"/>
    </source>
</evidence>
<feature type="domain" description="Ketosynthase family 3 (KS3)" evidence="5">
    <location>
        <begin position="5"/>
        <end position="414"/>
    </location>
</feature>
<dbReference type="Gene3D" id="3.40.47.10">
    <property type="match status" value="1"/>
</dbReference>
<dbReference type="PROSITE" id="PS00606">
    <property type="entry name" value="KS3_1"/>
    <property type="match status" value="1"/>
</dbReference>
<dbReference type="RefSeq" id="WP_073501796.1">
    <property type="nucleotide sequence ID" value="NZ_FRBI01000024.1"/>
</dbReference>
<proteinExistence type="inferred from homology"/>
<name>A0A1M7PMM5_9ACTN</name>
<keyword evidence="3" id="KW-0012">Acyltransferase</keyword>
<dbReference type="NCBIfam" id="NF005589">
    <property type="entry name" value="PRK07314.1"/>
    <property type="match status" value="1"/>
</dbReference>
<dbReference type="PROSITE" id="PS52004">
    <property type="entry name" value="KS3_2"/>
    <property type="match status" value="1"/>
</dbReference>
<dbReference type="InterPro" id="IPR018201">
    <property type="entry name" value="Ketoacyl_synth_AS"/>
</dbReference>
<dbReference type="EMBL" id="FRBI01000024">
    <property type="protein sequence ID" value="SHN18565.1"/>
    <property type="molecule type" value="Genomic_DNA"/>
</dbReference>
<evidence type="ECO:0000259" key="5">
    <source>
        <dbReference type="PROSITE" id="PS52004"/>
    </source>
</evidence>
<dbReference type="SUPFAM" id="SSF53901">
    <property type="entry name" value="Thiolase-like"/>
    <property type="match status" value="2"/>
</dbReference>
<dbReference type="CDD" id="cd00834">
    <property type="entry name" value="KAS_I_II"/>
    <property type="match status" value="1"/>
</dbReference>
<organism evidence="6 7">
    <name type="scientific">Actinacidiphila paucisporea</name>
    <dbReference type="NCBI Taxonomy" id="310782"/>
    <lineage>
        <taxon>Bacteria</taxon>
        <taxon>Bacillati</taxon>
        <taxon>Actinomycetota</taxon>
        <taxon>Actinomycetes</taxon>
        <taxon>Kitasatosporales</taxon>
        <taxon>Streptomycetaceae</taxon>
        <taxon>Actinacidiphila</taxon>
    </lineage>
</organism>
<accession>A0A1M7PMM5</accession>
<keyword evidence="7" id="KW-1185">Reference proteome</keyword>
<dbReference type="AlphaFoldDB" id="A0A1M7PMM5"/>
<sequence length="434" mass="43478">MNSTAPRAVVTGIGLVTPLGTDVAEFFEALCEPRSGLVRPPEGHVAHGLIDSAGIAPDLDAAALVPRHDRSVADRFTLMAVAAADAALADAGITIGQDVDPYRVAVVAATGAGGMITFERQARASGERGAPGVSSYLYSAFLPNMATARIALKHGIRGFSSTVTTACAASAHAIAEAFRLISAGDADVVVCGGTEATLGGLTGIAGFRNARALATGWEDDPTAASRPFDSRRNGFVLGEGGGMLVVERADFADARGAAGYADLVGWGSTTDAYHLIMPNPDGSGVAACLRSAIARAGLDLADIGYVNAHGTGTKIGDMAEAAAIQQVFGPDQPAVSSTKGVTGHLLGGSGAVEAAATVLALAGGTLPPTHNLDDPDPKCDLDHVRGGARTAPVRAALSTSSAFGGHNVALVFQPPSTRLARTAAGAAGGTDHAG</sequence>
<dbReference type="InterPro" id="IPR014031">
    <property type="entry name" value="Ketoacyl_synth_C"/>
</dbReference>
<dbReference type="SMART" id="SM00825">
    <property type="entry name" value="PKS_KS"/>
    <property type="match status" value="1"/>
</dbReference>
<dbReference type="STRING" id="310782.SAMN05216499_12472"/>
<protein>
    <submittedName>
        <fullName evidence="6">3-oxoacyl-[acyl-carrier-protein] synthase II</fullName>
    </submittedName>
</protein>
<dbReference type="PANTHER" id="PTHR11712:SF336">
    <property type="entry name" value="3-OXOACYL-[ACYL-CARRIER-PROTEIN] SYNTHASE, MITOCHONDRIAL"/>
    <property type="match status" value="1"/>
</dbReference>
<dbReference type="FunFam" id="3.40.47.10:FF:000029">
    <property type="entry name" value="3-oxoacyl-[acyl-carrier-protein] synthase 1"/>
    <property type="match status" value="1"/>
</dbReference>
<evidence type="ECO:0000256" key="1">
    <source>
        <dbReference type="ARBA" id="ARBA00008467"/>
    </source>
</evidence>
<evidence type="ECO:0000313" key="7">
    <source>
        <dbReference type="Proteomes" id="UP000184111"/>
    </source>
</evidence>
<dbReference type="InterPro" id="IPR000794">
    <property type="entry name" value="Beta-ketoacyl_synthase"/>
</dbReference>
<evidence type="ECO:0000256" key="4">
    <source>
        <dbReference type="RuleBase" id="RU003694"/>
    </source>
</evidence>
<keyword evidence="2 4" id="KW-0808">Transferase</keyword>
<dbReference type="PANTHER" id="PTHR11712">
    <property type="entry name" value="POLYKETIDE SYNTHASE-RELATED"/>
    <property type="match status" value="1"/>
</dbReference>
<gene>
    <name evidence="6" type="ORF">SAMN05216499_12472</name>
</gene>
<dbReference type="Proteomes" id="UP000184111">
    <property type="component" value="Unassembled WGS sequence"/>
</dbReference>
<dbReference type="GO" id="GO:0004315">
    <property type="term" value="F:3-oxoacyl-[acyl-carrier-protein] synthase activity"/>
    <property type="evidence" value="ECO:0007669"/>
    <property type="project" value="InterPro"/>
</dbReference>
<comment type="similarity">
    <text evidence="1 4">Belongs to the thiolase-like superfamily. Beta-ketoacyl-ACP synthases family.</text>
</comment>
<reference evidence="6 7" key="1">
    <citation type="submission" date="2016-11" db="EMBL/GenBank/DDBJ databases">
        <authorList>
            <person name="Jaros S."/>
            <person name="Januszkiewicz K."/>
            <person name="Wedrychowicz H."/>
        </authorList>
    </citation>
    <scope>NUCLEOTIDE SEQUENCE [LARGE SCALE GENOMIC DNA]</scope>
    <source>
        <strain evidence="6 7">CGMCC 4.2025</strain>
    </source>
</reference>
<dbReference type="Pfam" id="PF02801">
    <property type="entry name" value="Ketoacyl-synt_C"/>
    <property type="match status" value="1"/>
</dbReference>
<dbReference type="InterPro" id="IPR020841">
    <property type="entry name" value="PKS_Beta-ketoAc_synthase_dom"/>
</dbReference>
<dbReference type="Pfam" id="PF00109">
    <property type="entry name" value="ketoacyl-synt"/>
    <property type="match status" value="1"/>
</dbReference>
<dbReference type="InterPro" id="IPR014030">
    <property type="entry name" value="Ketoacyl_synth_N"/>
</dbReference>
<evidence type="ECO:0000256" key="3">
    <source>
        <dbReference type="ARBA" id="ARBA00023315"/>
    </source>
</evidence>
<dbReference type="GO" id="GO:0006633">
    <property type="term" value="P:fatty acid biosynthetic process"/>
    <property type="evidence" value="ECO:0007669"/>
    <property type="project" value="InterPro"/>
</dbReference>